<dbReference type="AlphaFoldDB" id="M2YDY4"/>
<reference evidence="2 3" key="1">
    <citation type="journal article" date="2014" name="Genome Announc.">
        <title>Draft Genome Sequence of Kocuria palustris PEL.</title>
        <authorList>
            <person name="Sharma G."/>
            <person name="Khatri I."/>
            <person name="Subramanian S."/>
        </authorList>
    </citation>
    <scope>NUCLEOTIDE SEQUENCE [LARGE SCALE GENOMIC DNA]</scope>
    <source>
        <strain evidence="2 3">PEL</strain>
    </source>
</reference>
<name>M2YDY4_9MICC</name>
<evidence type="ECO:0000313" key="2">
    <source>
        <dbReference type="EMBL" id="EME36765.1"/>
    </source>
</evidence>
<keyword evidence="1" id="KW-1133">Transmembrane helix</keyword>
<evidence type="ECO:0000313" key="3">
    <source>
        <dbReference type="Proteomes" id="UP000009877"/>
    </source>
</evidence>
<accession>M2YDY4</accession>
<organism evidence="2 3">
    <name type="scientific">Kocuria palustris PEL</name>
    <dbReference type="NCBI Taxonomy" id="1236550"/>
    <lineage>
        <taxon>Bacteria</taxon>
        <taxon>Bacillati</taxon>
        <taxon>Actinomycetota</taxon>
        <taxon>Actinomycetes</taxon>
        <taxon>Micrococcales</taxon>
        <taxon>Micrococcaceae</taxon>
        <taxon>Kocuria</taxon>
    </lineage>
</organism>
<gene>
    <name evidence="2" type="ORF">C884_02372</name>
</gene>
<keyword evidence="1" id="KW-0812">Transmembrane</keyword>
<proteinExistence type="predicted"/>
<keyword evidence="3" id="KW-1185">Reference proteome</keyword>
<sequence>MVVMTAVTSMSPVAFMAAMVLVVMLLVRGRMTVLLML</sequence>
<evidence type="ECO:0000256" key="1">
    <source>
        <dbReference type="SAM" id="Phobius"/>
    </source>
</evidence>
<dbReference type="EMBL" id="ANHZ02000008">
    <property type="protein sequence ID" value="EME36765.1"/>
    <property type="molecule type" value="Genomic_DNA"/>
</dbReference>
<feature type="transmembrane region" description="Helical" evidence="1">
    <location>
        <begin position="6"/>
        <end position="27"/>
    </location>
</feature>
<protein>
    <submittedName>
        <fullName evidence="2">Uncharacterized protein</fullName>
    </submittedName>
</protein>
<comment type="caution">
    <text evidence="2">The sequence shown here is derived from an EMBL/GenBank/DDBJ whole genome shotgun (WGS) entry which is preliminary data.</text>
</comment>
<dbReference type="Proteomes" id="UP000009877">
    <property type="component" value="Unassembled WGS sequence"/>
</dbReference>
<keyword evidence="1" id="KW-0472">Membrane</keyword>